<dbReference type="Proteomes" id="UP000542776">
    <property type="component" value="Unassembled WGS sequence"/>
</dbReference>
<keyword evidence="3" id="KW-1185">Reference proteome</keyword>
<feature type="region of interest" description="Disordered" evidence="1">
    <location>
        <begin position="1"/>
        <end position="47"/>
    </location>
</feature>
<dbReference type="AlphaFoldDB" id="A0A7W6H3R0"/>
<dbReference type="EMBL" id="JACIEK010000001">
    <property type="protein sequence ID" value="MBB3997158.1"/>
    <property type="molecule type" value="Genomic_DNA"/>
</dbReference>
<sequence length="722" mass="75305">MAGPWEKYQKPAATEAAPSAGPSAGPWTRYAPEARSAPSFVTPEPPPGVVVHGGDGRSYVADKPAIGVQRTAAAGSRDEAIQMQALQGRGATDGIVGDVTRAAQPFAQGQSLNFGDEFVSTVLAAIEGVQGRSTKDAFDYGQEFQRQELERRRAEAPLTSMASELAGGVATGIAAAPKVFASGAGLGANVLRGGLTGAAAGGASGFGGGSGLEDRASDALTGAGIGAGVGVAAPLAGAAVGAGVRAYGARNAAREILEPVGIGRRAADQIETELTRDGMSAADARTRASQMGPDAMLLDVGQNVGEGAEAVANLPGAGNGTVRDRLGARGRGAPDRITAAADAAIGPQGNMAETVDDLIASRSAASRPLYDRALGQPIEWNDRLQSFIDDPVVRKGLREGVDIQRLEALARNEPFNPLDFAVTGFDEAGDPIITGVPNMRTLNVAKKGIDNILESYRDPTSGRLNLDERGRAITEVQRAFVDQLDASNPDYAAARAAWAGPTRVRNALALGQGTFDRSVRPDQLRQRLAAMSDDERDAFRIGARDQLDEVMGTARRDAAAARGMFETGWNREKLGLVLGGDDQAAAFLDTLGNETAFANRANTITGNTATARRIERQKEYNGTRSAARETFDPTSGMWGDAKRVAARGLDALLDGRNVRSAEQMRGEFGDAVSRQGTDRDALVDAIMGYGQRKTAAADRAVPYEDMIRAIMAGGGLAMTGDR</sequence>
<dbReference type="RefSeq" id="WP_183198404.1">
    <property type="nucleotide sequence ID" value="NZ_JACIEK010000001.1"/>
</dbReference>
<comment type="caution">
    <text evidence="2">The sequence shown here is derived from an EMBL/GenBank/DDBJ whole genome shotgun (WGS) entry which is preliminary data.</text>
</comment>
<evidence type="ECO:0000256" key="1">
    <source>
        <dbReference type="SAM" id="MobiDB-lite"/>
    </source>
</evidence>
<proteinExistence type="predicted"/>
<reference evidence="2 3" key="1">
    <citation type="submission" date="2020-08" db="EMBL/GenBank/DDBJ databases">
        <title>Genomic Encyclopedia of Type Strains, Phase IV (KMG-IV): sequencing the most valuable type-strain genomes for metagenomic binning, comparative biology and taxonomic classification.</title>
        <authorList>
            <person name="Goeker M."/>
        </authorList>
    </citation>
    <scope>NUCLEOTIDE SEQUENCE [LARGE SCALE GENOMIC DNA]</scope>
    <source>
        <strain evidence="2 3">DSM 102238</strain>
    </source>
</reference>
<evidence type="ECO:0000313" key="3">
    <source>
        <dbReference type="Proteomes" id="UP000542776"/>
    </source>
</evidence>
<gene>
    <name evidence="2" type="ORF">GGR04_000979</name>
</gene>
<organism evidence="2 3">
    <name type="scientific">Aureimonas pseudogalii</name>
    <dbReference type="NCBI Taxonomy" id="1744844"/>
    <lineage>
        <taxon>Bacteria</taxon>
        <taxon>Pseudomonadati</taxon>
        <taxon>Pseudomonadota</taxon>
        <taxon>Alphaproteobacteria</taxon>
        <taxon>Hyphomicrobiales</taxon>
        <taxon>Aurantimonadaceae</taxon>
        <taxon>Aureimonas</taxon>
    </lineage>
</organism>
<evidence type="ECO:0000313" key="2">
    <source>
        <dbReference type="EMBL" id="MBB3997158.1"/>
    </source>
</evidence>
<feature type="compositionally biased region" description="Low complexity" evidence="1">
    <location>
        <begin position="11"/>
        <end position="26"/>
    </location>
</feature>
<protein>
    <submittedName>
        <fullName evidence="2">Uncharacterized protein</fullName>
    </submittedName>
</protein>
<name>A0A7W6H3R0_9HYPH</name>
<accession>A0A7W6H3R0</accession>